<comment type="caution">
    <text evidence="1">The sequence shown here is derived from an EMBL/GenBank/DDBJ whole genome shotgun (WGS) entry which is preliminary data.</text>
</comment>
<dbReference type="EMBL" id="SFCC01000019">
    <property type="protein sequence ID" value="RZQ60044.1"/>
    <property type="molecule type" value="Genomic_DNA"/>
</dbReference>
<dbReference type="NCBIfam" id="TIGR02243">
    <property type="entry name" value="putative baseplate assembly protein"/>
    <property type="match status" value="1"/>
</dbReference>
<protein>
    <submittedName>
        <fullName evidence="1">Putative baseplate assembly protein</fullName>
    </submittedName>
</protein>
<accession>A0A4Q7J276</accession>
<name>A0A4Q7J276_9PSEU</name>
<gene>
    <name evidence="1" type="ORF">EWH70_30510</name>
</gene>
<dbReference type="OrthoDB" id="9027184at2"/>
<dbReference type="InterPro" id="IPR011749">
    <property type="entry name" value="CHP02243"/>
</dbReference>
<sequence>MACRTDQRRARARAEGYNGIDAVNVSEDGRTVTVIFFGSVPDDLTAANFHITGGKRVTGIEVVDVVHCGHEDPELEDRARLTVDRPGDFSTYLLSVVEADSRGRPGTEPYPGFDPRYAAAEFVFTAPCHEVDCAPAPAAEPPDEPGPEIDYLAKDYASFRQLMFDRLTLTMPNWTERHVPDVGVALVELLAYEGERLSYRQDAVATEAYVDTARLRTSVRRHVRLVDYPMHDGCAARAWISVEVDAAVALDAGKYRFATLPASFLPESKGVVQERDLDRRDTPPHEIFEPVTDERIELRPEHNRIPLWTWGDTDCVLPEGTTSATLADGTEDCRVLRLKPGDVLLFEEVRGARTGAEADADHTHKQAVRLVSVTEATDELYCRPVLEVTWAERDALRFPLCVRARGGPECEDLEVAVARGNIVLAEHGRTMPAECLGEVPGPEAGEPGCPDPPDFGCPDVTVPATRPAYPPLPVRYRPVLGERPVTQSAPFPETADVAAAQARRLAGLPGRTRNEVHRLWRKAGREELSEKDIEYLTIVFGADVLRRVELTEHPRRALRTLLARFDSLLERKLERLAELVRRARSGYLLDAGDEGWEIGQTWGKDEGNALDPALPVFRGPAALAIPAQPRAALPALRVEDEHGQVWLPRRDLLDSGPADRHFVGETDDEGRMSLRFGDGRNGLAPYPGLTLTARYRVGNGVAGNVGRDAVARLVLRDVAGVAVSRVRNPLPAAGGVDPEPVADVRQVAAQEARHRLLRAVAAEDYAELAGRTPGVQRAAADLRWTGSWYEARVAVDPLGADVAPDELLDEVRDGLHRYRRIGHDLAVVTATLVPLDLALRVEVQPGYLAGHVREAARRALEADFEPDDLTFGTPVRVSRIVATAAAVAGVRRVAVTRLRRLFGPADDKVLADGVLPIRALEVAQLDNDPSRPENGRIELDVRGGR</sequence>
<keyword evidence="2" id="KW-1185">Reference proteome</keyword>
<dbReference type="Proteomes" id="UP000292003">
    <property type="component" value="Unassembled WGS sequence"/>
</dbReference>
<dbReference type="AlphaFoldDB" id="A0A4Q7J276"/>
<reference evidence="1 2" key="1">
    <citation type="submission" date="2019-02" db="EMBL/GenBank/DDBJ databases">
        <title>Draft genome sequence of Amycolatopsis sp. 8-3EHSu isolated from roots of Suaeda maritima.</title>
        <authorList>
            <person name="Duangmal K."/>
            <person name="Chantavorakit T."/>
        </authorList>
    </citation>
    <scope>NUCLEOTIDE SEQUENCE [LARGE SCALE GENOMIC DNA]</scope>
    <source>
        <strain evidence="1 2">8-3EHSu</strain>
    </source>
</reference>
<organism evidence="1 2">
    <name type="scientific">Amycolatopsis suaedae</name>
    <dbReference type="NCBI Taxonomy" id="2510978"/>
    <lineage>
        <taxon>Bacteria</taxon>
        <taxon>Bacillati</taxon>
        <taxon>Actinomycetota</taxon>
        <taxon>Actinomycetes</taxon>
        <taxon>Pseudonocardiales</taxon>
        <taxon>Pseudonocardiaceae</taxon>
        <taxon>Amycolatopsis</taxon>
    </lineage>
</organism>
<dbReference type="RefSeq" id="WP_130479030.1">
    <property type="nucleotide sequence ID" value="NZ_SFCC01000019.1"/>
</dbReference>
<evidence type="ECO:0000313" key="2">
    <source>
        <dbReference type="Proteomes" id="UP000292003"/>
    </source>
</evidence>
<proteinExistence type="predicted"/>
<evidence type="ECO:0000313" key="1">
    <source>
        <dbReference type="EMBL" id="RZQ60044.1"/>
    </source>
</evidence>